<gene>
    <name evidence="2" type="ORF">C1SCF055_LOCUS5529</name>
</gene>
<feature type="compositionally biased region" description="Acidic residues" evidence="1">
    <location>
        <begin position="29"/>
        <end position="39"/>
    </location>
</feature>
<name>A0A9P1BQK6_9DINO</name>
<dbReference type="EMBL" id="CAMXCT030000338">
    <property type="protein sequence ID" value="CAL4764697.1"/>
    <property type="molecule type" value="Genomic_DNA"/>
</dbReference>
<feature type="region of interest" description="Disordered" evidence="1">
    <location>
        <begin position="1"/>
        <end position="64"/>
    </location>
</feature>
<evidence type="ECO:0000313" key="4">
    <source>
        <dbReference type="Proteomes" id="UP001152797"/>
    </source>
</evidence>
<evidence type="ECO:0000256" key="1">
    <source>
        <dbReference type="SAM" id="MobiDB-lite"/>
    </source>
</evidence>
<feature type="compositionally biased region" description="Low complexity" evidence="1">
    <location>
        <begin position="405"/>
        <end position="421"/>
    </location>
</feature>
<protein>
    <submittedName>
        <fullName evidence="2">Uncharacterized protein</fullName>
    </submittedName>
</protein>
<evidence type="ECO:0000313" key="3">
    <source>
        <dbReference type="EMBL" id="CAL1130760.1"/>
    </source>
</evidence>
<keyword evidence="4" id="KW-1185">Reference proteome</keyword>
<feature type="compositionally biased region" description="Basic and acidic residues" evidence="1">
    <location>
        <begin position="388"/>
        <end position="398"/>
    </location>
</feature>
<dbReference type="EMBL" id="CAMXCT020000338">
    <property type="protein sequence ID" value="CAL1130760.1"/>
    <property type="molecule type" value="Genomic_DNA"/>
</dbReference>
<accession>A0A9P1BQK6</accession>
<dbReference type="OrthoDB" id="1645289at2759"/>
<dbReference type="AlphaFoldDB" id="A0A9P1BQK6"/>
<dbReference type="EMBL" id="CAMXCT010000338">
    <property type="protein sequence ID" value="CAI3977385.1"/>
    <property type="molecule type" value="Genomic_DNA"/>
</dbReference>
<dbReference type="CDD" id="cd09272">
    <property type="entry name" value="RNase_HI_RT_Ty1"/>
    <property type="match status" value="1"/>
</dbReference>
<feature type="compositionally biased region" description="Basic and acidic residues" evidence="1">
    <location>
        <begin position="40"/>
        <end position="52"/>
    </location>
</feature>
<dbReference type="Proteomes" id="UP001152797">
    <property type="component" value="Unassembled WGS sequence"/>
</dbReference>
<feature type="region of interest" description="Disordered" evidence="1">
    <location>
        <begin position="388"/>
        <end position="434"/>
    </location>
</feature>
<sequence>MEDGGDVSAASAGAGSSGDVPAASAGADAFEDEVDLEIGEEQRKAIVKKEPHQPSQAEVDEHESTGHVVHRSWCLHCKRARVTADRHVPKELDEPETQLPTLSLDYFYMNQDQVADEATLPSIVVKCHKTKRFWASVLPGKGADAFAIAFGESILYRPRANRGGKRNDLAPRVSIGMYVGTGNRNSDVFVMTERGIMKGNSIHRRPPDDQFKHDQFDSLRGLPWRLQEREHGGLRIALPDVAAPRERPAVQEVIPRNLYVTKNDLEKHGHTPLCPGCEAAILEMPSRAHNAECRQRIQIELDKTPEGQERIKRARERELHKAGAQEARLHRLRVVGQKVVKLHHQLSQEGKLNNQSCKTVFLWMRKWMQVRLLVNHWSTPIFVENSDRENKKEKEAQRGRNKNNPEASGSAGPPAPDASSGVPEGAAAAPTSPETNQEMLHLCSLLKDVIAKGKVAEIFSPPRVAAQAQVVGLAPGFSIDLETKRGDGTHWDLSKDEHIRDLFQLLDYEKPEFLGGSPPCGPFSKLQNIVDAKGNVSPEVRAQRLKDGRKHLRTAVSAYEHQMNAGRYFYHEHPKGAASWEERAVKRLRADERVYEEEFWKQLPDSDDTIVEPVLDAHSGAVLDVDKVRASSTLQSTISLSSGEAEYYSIVRGVSIGMSLQEILRGWGLQPKLKVHTDSSAALGTCNRQGLGRSRHVQTRFLWVQEKLALHEFELVKIPTKQNVADLCTKGLPANEMERHMQSMGFEYSHGRAEAAKALE</sequence>
<comment type="caution">
    <text evidence="2">The sequence shown here is derived from an EMBL/GenBank/DDBJ whole genome shotgun (WGS) entry which is preliminary data.</text>
</comment>
<evidence type="ECO:0000313" key="2">
    <source>
        <dbReference type="EMBL" id="CAI3977385.1"/>
    </source>
</evidence>
<reference evidence="2" key="1">
    <citation type="submission" date="2022-10" db="EMBL/GenBank/DDBJ databases">
        <authorList>
            <person name="Chen Y."/>
            <person name="Dougan E. K."/>
            <person name="Chan C."/>
            <person name="Rhodes N."/>
            <person name="Thang M."/>
        </authorList>
    </citation>
    <scope>NUCLEOTIDE SEQUENCE</scope>
</reference>
<organism evidence="2">
    <name type="scientific">Cladocopium goreaui</name>
    <dbReference type="NCBI Taxonomy" id="2562237"/>
    <lineage>
        <taxon>Eukaryota</taxon>
        <taxon>Sar</taxon>
        <taxon>Alveolata</taxon>
        <taxon>Dinophyceae</taxon>
        <taxon>Suessiales</taxon>
        <taxon>Symbiodiniaceae</taxon>
        <taxon>Cladocopium</taxon>
    </lineage>
</organism>
<proteinExistence type="predicted"/>
<reference evidence="3" key="2">
    <citation type="submission" date="2024-04" db="EMBL/GenBank/DDBJ databases">
        <authorList>
            <person name="Chen Y."/>
            <person name="Shah S."/>
            <person name="Dougan E. K."/>
            <person name="Thang M."/>
            <person name="Chan C."/>
        </authorList>
    </citation>
    <scope>NUCLEOTIDE SEQUENCE [LARGE SCALE GENOMIC DNA]</scope>
</reference>
<feature type="compositionally biased region" description="Low complexity" evidence="1">
    <location>
        <begin position="1"/>
        <end position="28"/>
    </location>
</feature>